<protein>
    <submittedName>
        <fullName evidence="2">2370_t:CDS:1</fullName>
    </submittedName>
</protein>
<name>A0A9N9DBC2_9GLOM</name>
<feature type="compositionally biased region" description="Polar residues" evidence="1">
    <location>
        <begin position="287"/>
        <end position="297"/>
    </location>
</feature>
<feature type="region of interest" description="Disordered" evidence="1">
    <location>
        <begin position="270"/>
        <end position="345"/>
    </location>
</feature>
<keyword evidence="3" id="KW-1185">Reference proteome</keyword>
<organism evidence="2 3">
    <name type="scientific">Ambispora leptoticha</name>
    <dbReference type="NCBI Taxonomy" id="144679"/>
    <lineage>
        <taxon>Eukaryota</taxon>
        <taxon>Fungi</taxon>
        <taxon>Fungi incertae sedis</taxon>
        <taxon>Mucoromycota</taxon>
        <taxon>Glomeromycotina</taxon>
        <taxon>Glomeromycetes</taxon>
        <taxon>Archaeosporales</taxon>
        <taxon>Ambisporaceae</taxon>
        <taxon>Ambispora</taxon>
    </lineage>
</organism>
<accession>A0A9N9DBC2</accession>
<gene>
    <name evidence="2" type="ORF">ALEPTO_LOCUS9396</name>
</gene>
<feature type="region of interest" description="Disordered" evidence="1">
    <location>
        <begin position="187"/>
        <end position="206"/>
    </location>
</feature>
<dbReference type="AlphaFoldDB" id="A0A9N9DBC2"/>
<dbReference type="OrthoDB" id="2411399at2759"/>
<dbReference type="EMBL" id="CAJVPS010007122">
    <property type="protein sequence ID" value="CAG8632033.1"/>
    <property type="molecule type" value="Genomic_DNA"/>
</dbReference>
<evidence type="ECO:0000256" key="1">
    <source>
        <dbReference type="SAM" id="MobiDB-lite"/>
    </source>
</evidence>
<dbReference type="Proteomes" id="UP000789508">
    <property type="component" value="Unassembled WGS sequence"/>
</dbReference>
<sequence length="345" mass="39262">MIGTSRRPIKTNNCCSDVRRVGNPVKFLSCLLPPPQCSTFDMESETFLDECILSTALKLKNFYIDDDAEEELENEIFETEPQKRSKAQTKALRKRRESAAIFNRLSEDTSANFLNDNIDFARTFFFDDGIDYDLTNASTETAKNNTDIDKTPNLRKNESTANVQKLYEALRLPRNAADETILSENKTNSHEACNNNKSVNTSNSNEHRPLYEVTNKVNYDKSNTLSNRSIQDETSYVNTATEQLQNAMNSLAHFKEIVSKFNVPSQLQMNASCSTPTPKMEHKKARTSNLRQPTFSSRLKPPVQRRLTSTETVRHTTNNYSEDNKYASNLSNSKLLRTPSARPKK</sequence>
<evidence type="ECO:0000313" key="2">
    <source>
        <dbReference type="EMBL" id="CAG8632033.1"/>
    </source>
</evidence>
<proteinExistence type="predicted"/>
<comment type="caution">
    <text evidence="2">The sequence shown here is derived from an EMBL/GenBank/DDBJ whole genome shotgun (WGS) entry which is preliminary data.</text>
</comment>
<feature type="compositionally biased region" description="Low complexity" evidence="1">
    <location>
        <begin position="194"/>
        <end position="204"/>
    </location>
</feature>
<reference evidence="2" key="1">
    <citation type="submission" date="2021-06" db="EMBL/GenBank/DDBJ databases">
        <authorList>
            <person name="Kallberg Y."/>
            <person name="Tangrot J."/>
            <person name="Rosling A."/>
        </authorList>
    </citation>
    <scope>NUCLEOTIDE SEQUENCE</scope>
    <source>
        <strain evidence="2">FL130A</strain>
    </source>
</reference>
<feature type="compositionally biased region" description="Polar residues" evidence="1">
    <location>
        <begin position="306"/>
        <end position="335"/>
    </location>
</feature>
<evidence type="ECO:0000313" key="3">
    <source>
        <dbReference type="Proteomes" id="UP000789508"/>
    </source>
</evidence>